<dbReference type="AlphaFoldDB" id="A0A1Z4VS87"/>
<dbReference type="RefSeq" id="WP_096366462.1">
    <property type="nucleotide sequence ID" value="NZ_AP018052.1"/>
</dbReference>
<gene>
    <name evidence="1" type="ORF">FOKN1_1983</name>
</gene>
<accession>A0A1Z4VS87</accession>
<dbReference type="OrthoDB" id="9776898at2"/>
<organism evidence="1 2">
    <name type="scientific">Thiohalobacter thiocyanaticus</name>
    <dbReference type="NCBI Taxonomy" id="585455"/>
    <lineage>
        <taxon>Bacteria</taxon>
        <taxon>Pseudomonadati</taxon>
        <taxon>Pseudomonadota</taxon>
        <taxon>Gammaproteobacteria</taxon>
        <taxon>Thiohalobacterales</taxon>
        <taxon>Thiohalobacteraceae</taxon>
        <taxon>Thiohalobacter</taxon>
    </lineage>
</organism>
<name>A0A1Z4VS87_9GAMM</name>
<keyword evidence="2" id="KW-1185">Reference proteome</keyword>
<dbReference type="Pfam" id="PF04339">
    <property type="entry name" value="FemAB_like"/>
    <property type="match status" value="1"/>
</dbReference>
<dbReference type="KEGG" id="ttc:FOKN1_1983"/>
<protein>
    <recommendedName>
        <fullName evidence="3">N-acetyltransferase</fullName>
    </recommendedName>
</protein>
<dbReference type="Gene3D" id="3.40.630.30">
    <property type="match status" value="1"/>
</dbReference>
<dbReference type="InterPro" id="IPR007434">
    <property type="entry name" value="FemAB-like"/>
</dbReference>
<evidence type="ECO:0000313" key="2">
    <source>
        <dbReference type="Proteomes" id="UP000218765"/>
    </source>
</evidence>
<dbReference type="PANTHER" id="PTHR47017:SF1">
    <property type="entry name" value="ACYL-COA"/>
    <property type="match status" value="1"/>
</dbReference>
<evidence type="ECO:0000313" key="1">
    <source>
        <dbReference type="EMBL" id="BAZ94363.1"/>
    </source>
</evidence>
<sequence>MQIRISHSLDEVSAADWNRLNPDGNPFLRHEFLAALEHHDCVGQTFGWLPHHLLAFDDQRRLVGAVPLYLKTNSYGEFVFDWAWADASERAGMPWYPKAVAAVPYTPVTGRRLLIDPTLSDPEPVRRGLIEAAGVLAREQGLSSLHWLFPDASDTDSLEDAGFLLRMGCQYHWTQPGYRDFDDFLDSFSAHKRKKLKRERRRVIEAGIEHRIVHGHEADESDWRTLHRFYQSTFDKKWGTATLNLPFFRELGAAMGEQVVLIFAGIDGRPVAGALCFRSQGALYGRHWGCEADYHSLHFETCYYQGIDYCIREGLSLFEPGAQGEHKVSRGFLPTPTWSAHWIAQPRLREAIADFLSREQRAMRDYIHTLNAEHLPYKADRLPPAARHVRRID</sequence>
<dbReference type="EMBL" id="AP018052">
    <property type="protein sequence ID" value="BAZ94363.1"/>
    <property type="molecule type" value="Genomic_DNA"/>
</dbReference>
<dbReference type="SUPFAM" id="SSF55729">
    <property type="entry name" value="Acyl-CoA N-acyltransferases (Nat)"/>
    <property type="match status" value="1"/>
</dbReference>
<dbReference type="Proteomes" id="UP000218765">
    <property type="component" value="Chromosome"/>
</dbReference>
<dbReference type="InterPro" id="IPR016181">
    <property type="entry name" value="Acyl_CoA_acyltransferase"/>
</dbReference>
<evidence type="ECO:0008006" key="3">
    <source>
        <dbReference type="Google" id="ProtNLM"/>
    </source>
</evidence>
<proteinExistence type="predicted"/>
<reference evidence="1 2" key="1">
    <citation type="submission" date="2017-05" db="EMBL/GenBank/DDBJ databases">
        <title>Thiocyanate degradation by Thiohalobacter thiocyanaticus FOKN1.</title>
        <authorList>
            <person name="Oshiki M."/>
            <person name="Fukushima T."/>
            <person name="Kawano S."/>
            <person name="Nakagawa J."/>
        </authorList>
    </citation>
    <scope>NUCLEOTIDE SEQUENCE [LARGE SCALE GENOMIC DNA]</scope>
    <source>
        <strain evidence="1 2">FOKN1</strain>
    </source>
</reference>
<dbReference type="PANTHER" id="PTHR47017">
    <property type="entry name" value="ACYL-COA"/>
    <property type="match status" value="1"/>
</dbReference>